<protein>
    <submittedName>
        <fullName evidence="1">Uncharacterized protein</fullName>
    </submittedName>
</protein>
<organism evidence="1 2">
    <name type="scientific">Athelia psychrophila</name>
    <dbReference type="NCBI Taxonomy" id="1759441"/>
    <lineage>
        <taxon>Eukaryota</taxon>
        <taxon>Fungi</taxon>
        <taxon>Dikarya</taxon>
        <taxon>Basidiomycota</taxon>
        <taxon>Agaricomycotina</taxon>
        <taxon>Agaricomycetes</taxon>
        <taxon>Agaricomycetidae</taxon>
        <taxon>Atheliales</taxon>
        <taxon>Atheliaceae</taxon>
        <taxon>Athelia</taxon>
    </lineage>
</organism>
<evidence type="ECO:0000313" key="1">
    <source>
        <dbReference type="EMBL" id="KZP19298.1"/>
    </source>
</evidence>
<dbReference type="EMBL" id="KV417565">
    <property type="protein sequence ID" value="KZP19298.1"/>
    <property type="molecule type" value="Genomic_DNA"/>
</dbReference>
<reference evidence="1 2" key="1">
    <citation type="journal article" date="2016" name="Mol. Biol. Evol.">
        <title>Comparative Genomics of Early-Diverging Mushroom-Forming Fungi Provides Insights into the Origins of Lignocellulose Decay Capabilities.</title>
        <authorList>
            <person name="Nagy L.G."/>
            <person name="Riley R."/>
            <person name="Tritt A."/>
            <person name="Adam C."/>
            <person name="Daum C."/>
            <person name="Floudas D."/>
            <person name="Sun H."/>
            <person name="Yadav J.S."/>
            <person name="Pangilinan J."/>
            <person name="Larsson K.H."/>
            <person name="Matsuura K."/>
            <person name="Barry K."/>
            <person name="Labutti K."/>
            <person name="Kuo R."/>
            <person name="Ohm R.A."/>
            <person name="Bhattacharya S.S."/>
            <person name="Shirouzu T."/>
            <person name="Yoshinaga Y."/>
            <person name="Martin F.M."/>
            <person name="Grigoriev I.V."/>
            <person name="Hibbett D.S."/>
        </authorList>
    </citation>
    <scope>NUCLEOTIDE SEQUENCE [LARGE SCALE GENOMIC DNA]</scope>
    <source>
        <strain evidence="1 2">CBS 109695</strain>
    </source>
</reference>
<proteinExistence type="predicted"/>
<name>A0A166HVZ0_9AGAM</name>
<dbReference type="AlphaFoldDB" id="A0A166HVZ0"/>
<evidence type="ECO:0000313" key="2">
    <source>
        <dbReference type="Proteomes" id="UP000076532"/>
    </source>
</evidence>
<gene>
    <name evidence="1" type="ORF">FIBSPDRAFT_932972</name>
</gene>
<keyword evidence="2" id="KW-1185">Reference proteome</keyword>
<sequence length="136" mass="14863">MQLSLPFDWVSRYPDIRAGGPCECYASVPTKDSAIDLSDMDEIFQQSVEVYNVNGSARDSQAWGSFGGLVGSFVKFPFTLQLPDECSDIVAGGDGTANVSLPPSLLQNGKIYIWFADLEWAPVFVRAVIKPGCELY</sequence>
<dbReference type="Proteomes" id="UP000076532">
    <property type="component" value="Unassembled WGS sequence"/>
</dbReference>
<accession>A0A166HVZ0</accession>